<protein>
    <submittedName>
        <fullName evidence="4">Uncharacterized protein</fullName>
    </submittedName>
</protein>
<dbReference type="PANTHER" id="PTHR33376">
    <property type="match status" value="1"/>
</dbReference>
<keyword evidence="2" id="KW-0813">Transport</keyword>
<dbReference type="Proteomes" id="UP000289555">
    <property type="component" value="Chromosome"/>
</dbReference>
<dbReference type="EMBL" id="AP019416">
    <property type="protein sequence ID" value="BBI53507.1"/>
    <property type="molecule type" value="Genomic_DNA"/>
</dbReference>
<dbReference type="Gene3D" id="3.40.190.170">
    <property type="entry name" value="Bacterial extracellular solute-binding protein, family 7"/>
    <property type="match status" value="1"/>
</dbReference>
<dbReference type="InterPro" id="IPR018389">
    <property type="entry name" value="DctP_fam"/>
</dbReference>
<evidence type="ECO:0000313" key="4">
    <source>
        <dbReference type="EMBL" id="BBI53507.1"/>
    </source>
</evidence>
<evidence type="ECO:0000256" key="3">
    <source>
        <dbReference type="ARBA" id="ARBA00022729"/>
    </source>
</evidence>
<proteinExistence type="inferred from homology"/>
<reference evidence="5" key="1">
    <citation type="journal article" date="2019" name="Microbiol. Resour. Announc.">
        <title>Complete Genome Sequence of Halomonas olivaria, a Moderately Halophilic Bacterium Isolated from Olive Processing Effluents, Obtained by Nanopore Sequencing.</title>
        <authorList>
            <person name="Nagata S."/>
            <person name="Ii K.M."/>
            <person name="Tsukimi T."/>
            <person name="Miura M.C."/>
            <person name="Galipon J."/>
            <person name="Arakawa K."/>
        </authorList>
    </citation>
    <scope>NUCLEOTIDE SEQUENCE [LARGE SCALE GENOMIC DNA]</scope>
    <source>
        <strain evidence="5">TYRC17</strain>
    </source>
</reference>
<gene>
    <name evidence="4" type="ORF">HORIV_59280</name>
</gene>
<dbReference type="Pfam" id="PF03480">
    <property type="entry name" value="DctP"/>
    <property type="match status" value="1"/>
</dbReference>
<keyword evidence="3" id="KW-0732">Signal</keyword>
<dbReference type="InterPro" id="IPR038404">
    <property type="entry name" value="TRAP_DctP_sf"/>
</dbReference>
<accession>A0ABM7GS55</accession>
<name>A0ABM7GS55_9GAMM</name>
<sequence length="137" mass="15545">MPMIAVSINKDIWDGLPEELQATLNIAFDGMAYDLIARLKEQDIETLQRLQEDPDVHPFDLPAEERQKFRTAAEQEWQEWAGENEMTQKIYDSATAFCARAICSNFCSQLGLINLTNASLGAPRAMRVESRHVSKKT</sequence>
<organism evidence="4 5">
    <name type="scientific">Vreelandella olivaria</name>
    <dbReference type="NCBI Taxonomy" id="390919"/>
    <lineage>
        <taxon>Bacteria</taxon>
        <taxon>Pseudomonadati</taxon>
        <taxon>Pseudomonadota</taxon>
        <taxon>Gammaproteobacteria</taxon>
        <taxon>Oceanospirillales</taxon>
        <taxon>Halomonadaceae</taxon>
        <taxon>Vreelandella</taxon>
    </lineage>
</organism>
<evidence type="ECO:0000256" key="2">
    <source>
        <dbReference type="ARBA" id="ARBA00022448"/>
    </source>
</evidence>
<comment type="similarity">
    <text evidence="1">Belongs to the bacterial solute-binding protein 7 family.</text>
</comment>
<evidence type="ECO:0000256" key="1">
    <source>
        <dbReference type="ARBA" id="ARBA00009023"/>
    </source>
</evidence>
<keyword evidence="5" id="KW-1185">Reference proteome</keyword>
<evidence type="ECO:0000313" key="5">
    <source>
        <dbReference type="Proteomes" id="UP000289555"/>
    </source>
</evidence>
<dbReference type="PANTHER" id="PTHR33376:SF7">
    <property type="entry name" value="C4-DICARBOXYLATE-BINDING PROTEIN DCTB"/>
    <property type="match status" value="1"/>
</dbReference>